<dbReference type="GO" id="GO:0005886">
    <property type="term" value="C:plasma membrane"/>
    <property type="evidence" value="ECO:0007669"/>
    <property type="project" value="TreeGrafter"/>
</dbReference>
<protein>
    <submittedName>
        <fullName evidence="3">Uncharacterized protein</fullName>
    </submittedName>
</protein>
<organism evidence="3 4">
    <name type="scientific">Lactiplantibacillus xiangfangensis</name>
    <dbReference type="NCBI Taxonomy" id="942150"/>
    <lineage>
        <taxon>Bacteria</taxon>
        <taxon>Bacillati</taxon>
        <taxon>Bacillota</taxon>
        <taxon>Bacilli</taxon>
        <taxon>Lactobacillales</taxon>
        <taxon>Lactobacillaceae</taxon>
        <taxon>Lactiplantibacillus</taxon>
    </lineage>
</organism>
<evidence type="ECO:0000313" key="4">
    <source>
        <dbReference type="Proteomes" id="UP000051783"/>
    </source>
</evidence>
<dbReference type="InterPro" id="IPR006091">
    <property type="entry name" value="Acyl-CoA_Oxase/DH_mid-dom"/>
</dbReference>
<dbReference type="Gene3D" id="1.10.540.10">
    <property type="entry name" value="Acyl-CoA dehydrogenase/oxidase, N-terminal domain"/>
    <property type="match status" value="1"/>
</dbReference>
<dbReference type="InterPro" id="IPR009100">
    <property type="entry name" value="AcylCoA_DH/oxidase_NM_dom_sf"/>
</dbReference>
<proteinExistence type="predicted"/>
<dbReference type="PANTHER" id="PTHR43884">
    <property type="entry name" value="ACYL-COA DEHYDROGENASE"/>
    <property type="match status" value="1"/>
</dbReference>
<name>A0A0R2MFC7_9LACO</name>
<dbReference type="InterPro" id="IPR029035">
    <property type="entry name" value="DHS-like_NAD/FAD-binding_dom"/>
</dbReference>
<dbReference type="InterPro" id="IPR046373">
    <property type="entry name" value="Acyl-CoA_Oxase/DH_mid-dom_sf"/>
</dbReference>
<reference evidence="3 4" key="1">
    <citation type="journal article" date="2015" name="Genome Announc.">
        <title>Expanding the biotechnology potential of lactobacilli through comparative genomics of 213 strains and associated genera.</title>
        <authorList>
            <person name="Sun Z."/>
            <person name="Harris H.M."/>
            <person name="McCann A."/>
            <person name="Guo C."/>
            <person name="Argimon S."/>
            <person name="Zhang W."/>
            <person name="Yang X."/>
            <person name="Jeffery I.B."/>
            <person name="Cooney J.C."/>
            <person name="Kagawa T.F."/>
            <person name="Liu W."/>
            <person name="Song Y."/>
            <person name="Salvetti E."/>
            <person name="Wrobel A."/>
            <person name="Rasinkangas P."/>
            <person name="Parkhill J."/>
            <person name="Rea M.C."/>
            <person name="O'Sullivan O."/>
            <person name="Ritari J."/>
            <person name="Douillard F.P."/>
            <person name="Paul Ross R."/>
            <person name="Yang R."/>
            <person name="Briner A.E."/>
            <person name="Felis G.E."/>
            <person name="de Vos W.M."/>
            <person name="Barrangou R."/>
            <person name="Klaenhammer T.R."/>
            <person name="Caufield P.W."/>
            <person name="Cui Y."/>
            <person name="Zhang H."/>
            <person name="O'Toole P.W."/>
        </authorList>
    </citation>
    <scope>NUCLEOTIDE SEQUENCE [LARGE SCALE GENOMIC DNA]</scope>
    <source>
        <strain evidence="3 4">LMG 26013</strain>
    </source>
</reference>
<dbReference type="OrthoDB" id="9770286at2"/>
<keyword evidence="4" id="KW-1185">Reference proteome</keyword>
<evidence type="ECO:0000259" key="2">
    <source>
        <dbReference type="Pfam" id="PF02770"/>
    </source>
</evidence>
<dbReference type="Proteomes" id="UP000051783">
    <property type="component" value="Unassembled WGS sequence"/>
</dbReference>
<dbReference type="SUPFAM" id="SSF52467">
    <property type="entry name" value="DHS-like NAD/FAD-binding domain"/>
    <property type="match status" value="1"/>
</dbReference>
<gene>
    <name evidence="3" type="ORF">IV64_GL002519</name>
</gene>
<comment type="caution">
    <text evidence="3">The sequence shown here is derived from an EMBL/GenBank/DDBJ whole genome shotgun (WGS) entry which is preliminary data.</text>
</comment>
<dbReference type="GO" id="GO:0003995">
    <property type="term" value="F:acyl-CoA dehydrogenase activity"/>
    <property type="evidence" value="ECO:0007669"/>
    <property type="project" value="TreeGrafter"/>
</dbReference>
<accession>A0A0R2MFC7</accession>
<dbReference type="InterPro" id="IPR037069">
    <property type="entry name" value="AcylCoA_DH/ox_N_sf"/>
</dbReference>
<dbReference type="GO" id="GO:0050660">
    <property type="term" value="F:flavin adenine dinucleotide binding"/>
    <property type="evidence" value="ECO:0007669"/>
    <property type="project" value="InterPro"/>
</dbReference>
<evidence type="ECO:0000313" key="3">
    <source>
        <dbReference type="EMBL" id="KRO10832.1"/>
    </source>
</evidence>
<dbReference type="SUPFAM" id="SSF56645">
    <property type="entry name" value="Acyl-CoA dehydrogenase NM domain-like"/>
    <property type="match status" value="1"/>
</dbReference>
<dbReference type="STRING" id="942150.IV64_GL002519"/>
<dbReference type="Pfam" id="PF02770">
    <property type="entry name" value="Acyl-CoA_dh_M"/>
    <property type="match status" value="1"/>
</dbReference>
<dbReference type="InterPro" id="IPR014731">
    <property type="entry name" value="ETF_asu_C"/>
</dbReference>
<dbReference type="RefSeq" id="WP_057706222.1">
    <property type="nucleotide sequence ID" value="NZ_JQCL01000057.1"/>
</dbReference>
<dbReference type="Pfam" id="PF00766">
    <property type="entry name" value="ETF_alpha"/>
    <property type="match status" value="1"/>
</dbReference>
<dbReference type="AlphaFoldDB" id="A0A0R2MFC7"/>
<dbReference type="PANTHER" id="PTHR43884:SF19">
    <property type="entry name" value="ACYL-COA DEHYDROGENASE FADE4-RELATED"/>
    <property type="match status" value="1"/>
</dbReference>
<dbReference type="Gene3D" id="3.40.50.1220">
    <property type="entry name" value="TPP-binding domain"/>
    <property type="match status" value="1"/>
</dbReference>
<dbReference type="PATRIC" id="fig|942150.3.peg.2626"/>
<evidence type="ECO:0000259" key="1">
    <source>
        <dbReference type="Pfam" id="PF00766"/>
    </source>
</evidence>
<sequence>MNLNLTAKQSQQWRQLLSLMDDNLMALVADMEASGKMAPTVLTALQKRGLPRTGLSADADRLSEQTLGVLAMAQQSASLATLLATWWQVVDAVTTYGTAQQKHDYLETLQLMGLPAMGAPATAAVTAMPVADGWQLTGTVTHVINTGMAQTYLVLAQTPPDVPSAFLVRADQPGVKVVNQLETLGLRGLALADLTLEQVKVTASDRLGAIGQGLAIFQRVQAVGQMMLSAVGAGILEHAGRQIQQLALMEQPPLAELTPLLATSRALTLGALSTASQADENDAFFQSAALTAWQTVSQSTPQLLSVTTLIGDLAYGVRSPMMALTQDLEMLPLLVGTAHHLATTFATHTLNAPAVEAATSEAHKEPEQLAVSDLHRVVKKLNLTKDVPVNVGSIATAKRIVTLGRGALDPAVLLQAQQLAKWIGAAIAVTQPLTSLEQFSIDQQIGGDAVSVAPEVLINLGVSGDDQYLAGIAGARHVLSVNRDATAPIMAASHQVFVGDVTTFLDGMVAALN</sequence>
<feature type="domain" description="Electron transfer flavoprotein alpha subunit C-terminal" evidence="1">
    <location>
        <begin position="394"/>
        <end position="472"/>
    </location>
</feature>
<feature type="domain" description="Acyl-CoA oxidase/dehydrogenase middle" evidence="2">
    <location>
        <begin position="118"/>
        <end position="199"/>
    </location>
</feature>
<dbReference type="Gene3D" id="2.40.110.10">
    <property type="entry name" value="Butyryl-CoA Dehydrogenase, subunit A, domain 2"/>
    <property type="match status" value="1"/>
</dbReference>
<dbReference type="EMBL" id="JQCL01000057">
    <property type="protein sequence ID" value="KRO10832.1"/>
    <property type="molecule type" value="Genomic_DNA"/>
</dbReference>